<organism evidence="2 3">
    <name type="scientific">Algisphaera agarilytica</name>
    <dbReference type="NCBI Taxonomy" id="1385975"/>
    <lineage>
        <taxon>Bacteria</taxon>
        <taxon>Pseudomonadati</taxon>
        <taxon>Planctomycetota</taxon>
        <taxon>Phycisphaerae</taxon>
        <taxon>Phycisphaerales</taxon>
        <taxon>Phycisphaeraceae</taxon>
        <taxon>Algisphaera</taxon>
    </lineage>
</organism>
<dbReference type="SUPFAM" id="SSF51445">
    <property type="entry name" value="(Trans)glycosidases"/>
    <property type="match status" value="1"/>
</dbReference>
<evidence type="ECO:0000313" key="3">
    <source>
        <dbReference type="Proteomes" id="UP000541810"/>
    </source>
</evidence>
<dbReference type="RefSeq" id="WP_184675310.1">
    <property type="nucleotide sequence ID" value="NZ_JACHGY010000001.1"/>
</dbReference>
<dbReference type="EMBL" id="JACHGY010000001">
    <property type="protein sequence ID" value="MBB6428301.1"/>
    <property type="molecule type" value="Genomic_DNA"/>
</dbReference>
<reference evidence="2 3" key="1">
    <citation type="submission" date="2020-08" db="EMBL/GenBank/DDBJ databases">
        <title>Genomic Encyclopedia of Type Strains, Phase IV (KMG-IV): sequencing the most valuable type-strain genomes for metagenomic binning, comparative biology and taxonomic classification.</title>
        <authorList>
            <person name="Goeker M."/>
        </authorList>
    </citation>
    <scope>NUCLEOTIDE SEQUENCE [LARGE SCALE GENOMIC DNA]</scope>
    <source>
        <strain evidence="2 3">DSM 103725</strain>
    </source>
</reference>
<sequence length="682" mass="75948">MMKFERLSVMVLALLLFAAPMRSASAQDITLHVNPDILLEQKAGPHSVADVDRERYFRTYHIPGMFNDELVAELKALGVSPARGTGPYLKGPGGDKYRAGYSEMLDRQSKNFAKLYKRAEARYGEIEHAIAGGNYPESERSTKRTSEAQADDTMIRGNRKGVQPEDFESAIDLINQWLAGIRKHGGPLPTYFSALNEPDANWDNTPVPVQDFLDFSRMLAIEVKSQFPEVKIAGPCTAWGHPLGDWRRWAADNSGWEKKYIEQVGDVSDAYDFHIYTKEYWAHGSMDPGAEPPANKLDSPNMHDQFKQGNIYVWDFGKAEAYLDLVYAHHQATWGEPSLPVLITEFGRQGITPQLGPWASEYLHHLYGNTITRLWMTFMDRPEVDLTVPFILPESDRGYGMQRGQALYTRPNAPDDLSTEPTRFIDFYGFFKNLKGERVVSRWEGITPAESLGLFQIAARDKDQLWVLLHNAPAKQTTLNLDLGATETVGEARIARMKWVGEAPGHFTQVGEGHWQIDQEARESVSLSNIQLGPAETVIVQVGLATSQASRSQAVYRFYANATLQPLGNQADRAARFEIDLPEVGADSQAHLVASISSPTSFKPGTQLEAWINDYQSSITLDLSEGSRDVIAPIRLAIPAGALQEGRNSVRLHLDSPEVNAMAKVAVVRIDLADSSQVMVAE</sequence>
<keyword evidence="1" id="KW-0732">Signal</keyword>
<feature type="signal peptide" evidence="1">
    <location>
        <begin position="1"/>
        <end position="26"/>
    </location>
</feature>
<protein>
    <submittedName>
        <fullName evidence="2">Uncharacterized protein</fullName>
    </submittedName>
</protein>
<feature type="chain" id="PRO_5030592569" evidence="1">
    <location>
        <begin position="27"/>
        <end position="682"/>
    </location>
</feature>
<gene>
    <name evidence="2" type="ORF">HNQ40_000107</name>
</gene>
<proteinExistence type="predicted"/>
<evidence type="ECO:0000313" key="2">
    <source>
        <dbReference type="EMBL" id="MBB6428301.1"/>
    </source>
</evidence>
<evidence type="ECO:0000256" key="1">
    <source>
        <dbReference type="SAM" id="SignalP"/>
    </source>
</evidence>
<keyword evidence="3" id="KW-1185">Reference proteome</keyword>
<dbReference type="Gene3D" id="3.20.20.80">
    <property type="entry name" value="Glycosidases"/>
    <property type="match status" value="1"/>
</dbReference>
<accession>A0A7X0H534</accession>
<dbReference type="InterPro" id="IPR017853">
    <property type="entry name" value="GH"/>
</dbReference>
<dbReference type="Proteomes" id="UP000541810">
    <property type="component" value="Unassembled WGS sequence"/>
</dbReference>
<name>A0A7X0H534_9BACT</name>
<comment type="caution">
    <text evidence="2">The sequence shown here is derived from an EMBL/GenBank/DDBJ whole genome shotgun (WGS) entry which is preliminary data.</text>
</comment>
<dbReference type="AlphaFoldDB" id="A0A7X0H534"/>